<evidence type="ECO:0000313" key="1">
    <source>
        <dbReference type="EMBL" id="MFL0198627.1"/>
    </source>
</evidence>
<evidence type="ECO:0000313" key="2">
    <source>
        <dbReference type="Proteomes" id="UP001623660"/>
    </source>
</evidence>
<comment type="caution">
    <text evidence="1">The sequence shown here is derived from an EMBL/GenBank/DDBJ whole genome shotgun (WGS) entry which is preliminary data.</text>
</comment>
<dbReference type="SFLD" id="SFLDG01129">
    <property type="entry name" value="C1.5:_HAD__Beta-PGM__Phosphata"/>
    <property type="match status" value="1"/>
</dbReference>
<proteinExistence type="predicted"/>
<dbReference type="InterPro" id="IPR023198">
    <property type="entry name" value="PGP-like_dom2"/>
</dbReference>
<gene>
    <name evidence="1" type="ORF">ACJDU8_24175</name>
</gene>
<dbReference type="PANTHER" id="PTHR18901:SF38">
    <property type="entry name" value="PSEUDOURIDINE-5'-PHOSPHATASE"/>
    <property type="match status" value="1"/>
</dbReference>
<dbReference type="InterPro" id="IPR036412">
    <property type="entry name" value="HAD-like_sf"/>
</dbReference>
<protein>
    <submittedName>
        <fullName evidence="1">HAD family hydrolase</fullName>
    </submittedName>
</protein>
<dbReference type="InterPro" id="IPR006439">
    <property type="entry name" value="HAD-SF_hydro_IA"/>
</dbReference>
<dbReference type="RefSeq" id="WP_406794736.1">
    <property type="nucleotide sequence ID" value="NZ_JBJHZX010000073.1"/>
</dbReference>
<dbReference type="PRINTS" id="PR00413">
    <property type="entry name" value="HADHALOGNASE"/>
</dbReference>
<name>A0ABW8SRG1_9CLOT</name>
<organism evidence="1 2">
    <name type="scientific">Candidatus Clostridium eludens</name>
    <dbReference type="NCBI Taxonomy" id="3381663"/>
    <lineage>
        <taxon>Bacteria</taxon>
        <taxon>Bacillati</taxon>
        <taxon>Bacillota</taxon>
        <taxon>Clostridia</taxon>
        <taxon>Eubacteriales</taxon>
        <taxon>Clostridiaceae</taxon>
        <taxon>Clostridium</taxon>
    </lineage>
</organism>
<dbReference type="SUPFAM" id="SSF56784">
    <property type="entry name" value="HAD-like"/>
    <property type="match status" value="1"/>
</dbReference>
<dbReference type="EMBL" id="JBJHZX010000073">
    <property type="protein sequence ID" value="MFL0198627.1"/>
    <property type="molecule type" value="Genomic_DNA"/>
</dbReference>
<dbReference type="NCBIfam" id="TIGR01509">
    <property type="entry name" value="HAD-SF-IA-v3"/>
    <property type="match status" value="1"/>
</dbReference>
<keyword evidence="2" id="KW-1185">Reference proteome</keyword>
<dbReference type="SFLD" id="SFLDS00003">
    <property type="entry name" value="Haloacid_Dehalogenase"/>
    <property type="match status" value="1"/>
</dbReference>
<dbReference type="Gene3D" id="3.40.50.1000">
    <property type="entry name" value="HAD superfamily/HAD-like"/>
    <property type="match status" value="1"/>
</dbReference>
<dbReference type="GO" id="GO:0016787">
    <property type="term" value="F:hydrolase activity"/>
    <property type="evidence" value="ECO:0007669"/>
    <property type="project" value="UniProtKB-KW"/>
</dbReference>
<dbReference type="InterPro" id="IPR023214">
    <property type="entry name" value="HAD_sf"/>
</dbReference>
<dbReference type="InterPro" id="IPR041492">
    <property type="entry name" value="HAD_2"/>
</dbReference>
<dbReference type="Proteomes" id="UP001623660">
    <property type="component" value="Unassembled WGS sequence"/>
</dbReference>
<reference evidence="1 2" key="1">
    <citation type="submission" date="2024-11" db="EMBL/GenBank/DDBJ databases">
        <authorList>
            <person name="Heng Y.C."/>
            <person name="Lim A.C.H."/>
            <person name="Lee J.K.Y."/>
            <person name="Kittelmann S."/>
        </authorList>
    </citation>
    <scope>NUCLEOTIDE SEQUENCE [LARGE SCALE GENOMIC DNA]</scope>
    <source>
        <strain evidence="1 2">WILCCON 0269</strain>
    </source>
</reference>
<sequence>MRKYRHAIFDMDGTIIDSMPVWKNLGKDYLTKKGVKAPKNLNEIISAMSMTESANYFRKELKISNCPERIISDMNQLIKDKYKYEIPLKPYVKEYLSYLQRNNVVMCVATATPVQLAEVVLKRLEVLQYFSFVVCCDEVGTGKSKPDIYYLALKKMKASIADTIVYEDADYAIRTAKSAGFYTIGVYDEYAYDQKKEIQLLCDRYIDSFECLLELDSLSAGN</sequence>
<dbReference type="Pfam" id="PF13419">
    <property type="entry name" value="HAD_2"/>
    <property type="match status" value="1"/>
</dbReference>
<keyword evidence="1" id="KW-0378">Hydrolase</keyword>
<accession>A0ABW8SRG1</accession>
<dbReference type="PANTHER" id="PTHR18901">
    <property type="entry name" value="2-DEOXYGLUCOSE-6-PHOSPHATE PHOSPHATASE 2"/>
    <property type="match status" value="1"/>
</dbReference>
<dbReference type="Gene3D" id="1.10.150.240">
    <property type="entry name" value="Putative phosphatase, domain 2"/>
    <property type="match status" value="1"/>
</dbReference>